<dbReference type="InterPro" id="IPR000330">
    <property type="entry name" value="SNF2_N"/>
</dbReference>
<dbReference type="AlphaFoldDB" id="A0A183DBK0"/>
<name>A0A183DBK0_9BILA</name>
<organism evidence="4">
    <name type="scientific">Gongylonema pulchrum</name>
    <dbReference type="NCBI Taxonomy" id="637853"/>
    <lineage>
        <taxon>Eukaryota</taxon>
        <taxon>Metazoa</taxon>
        <taxon>Ecdysozoa</taxon>
        <taxon>Nematoda</taxon>
        <taxon>Chromadorea</taxon>
        <taxon>Rhabditida</taxon>
        <taxon>Spirurina</taxon>
        <taxon>Spiruromorpha</taxon>
        <taxon>Spiruroidea</taxon>
        <taxon>Gongylonematidae</taxon>
        <taxon>Gongylonema</taxon>
    </lineage>
</organism>
<dbReference type="Proteomes" id="UP000271098">
    <property type="component" value="Unassembled WGS sequence"/>
</dbReference>
<accession>A0A183DBK0</accession>
<dbReference type="Gene3D" id="3.40.50.10810">
    <property type="entry name" value="Tandem AAA-ATPase domain"/>
    <property type="match status" value="1"/>
</dbReference>
<dbReference type="SUPFAM" id="SSF52540">
    <property type="entry name" value="P-loop containing nucleoside triphosphate hydrolases"/>
    <property type="match status" value="1"/>
</dbReference>
<reference evidence="4" key="1">
    <citation type="submission" date="2016-06" db="UniProtKB">
        <authorList>
            <consortium name="WormBaseParasite"/>
        </authorList>
    </citation>
    <scope>IDENTIFICATION</scope>
</reference>
<feature type="domain" description="SNF2 N-terminal" evidence="1">
    <location>
        <begin position="45"/>
        <end position="119"/>
    </location>
</feature>
<evidence type="ECO:0000259" key="1">
    <source>
        <dbReference type="Pfam" id="PF00176"/>
    </source>
</evidence>
<dbReference type="OrthoDB" id="448448at2759"/>
<dbReference type="InterPro" id="IPR038718">
    <property type="entry name" value="SNF2-like_sf"/>
</dbReference>
<evidence type="ECO:0000313" key="4">
    <source>
        <dbReference type="WBParaSite" id="GPUH_0000609901-mRNA-1"/>
    </source>
</evidence>
<proteinExistence type="predicted"/>
<dbReference type="WBParaSite" id="GPUH_0000609901-mRNA-1">
    <property type="protein sequence ID" value="GPUH_0000609901-mRNA-1"/>
    <property type="gene ID" value="GPUH_0000609901"/>
</dbReference>
<reference evidence="2 3" key="2">
    <citation type="submission" date="2018-11" db="EMBL/GenBank/DDBJ databases">
        <authorList>
            <consortium name="Pathogen Informatics"/>
        </authorList>
    </citation>
    <scope>NUCLEOTIDE SEQUENCE [LARGE SCALE GENOMIC DNA]</scope>
</reference>
<evidence type="ECO:0000313" key="3">
    <source>
        <dbReference type="Proteomes" id="UP000271098"/>
    </source>
</evidence>
<keyword evidence="3" id="KW-1185">Reference proteome</keyword>
<dbReference type="GO" id="GO:0005524">
    <property type="term" value="F:ATP binding"/>
    <property type="evidence" value="ECO:0007669"/>
    <property type="project" value="InterPro"/>
</dbReference>
<dbReference type="EMBL" id="UYRT01013747">
    <property type="protein sequence ID" value="VDK53356.1"/>
    <property type="molecule type" value="Genomic_DNA"/>
</dbReference>
<gene>
    <name evidence="2" type="ORF">GPUH_LOCUS6091</name>
</gene>
<evidence type="ECO:0000313" key="2">
    <source>
        <dbReference type="EMBL" id="VDK53356.1"/>
    </source>
</evidence>
<sequence length="139" mass="15865">MSLALKSSCVTFFNEADRNTLMTTPRITDRVADFIISSRPFMDYEDLGLGKTIQVIAFLTHLKSQQIFGPHLIVVPSSTIENWLSEFANWSPGMKIITYYGSIADRRQLRHMAADRNVCSFCLFHLLEQKISLCNVLFV</sequence>
<dbReference type="PANTHER" id="PTHR10799">
    <property type="entry name" value="SNF2/RAD54 HELICASE FAMILY"/>
    <property type="match status" value="1"/>
</dbReference>
<dbReference type="InterPro" id="IPR027417">
    <property type="entry name" value="P-loop_NTPase"/>
</dbReference>
<dbReference type="Pfam" id="PF00176">
    <property type="entry name" value="SNF2-rel_dom"/>
    <property type="match status" value="1"/>
</dbReference>
<protein>
    <submittedName>
        <fullName evidence="4">SNF2_N domain-containing protein</fullName>
    </submittedName>
</protein>